<dbReference type="InterPro" id="IPR036812">
    <property type="entry name" value="NAD(P)_OxRdtase_dom_sf"/>
</dbReference>
<dbReference type="PANTHER" id="PTHR43364:SF7">
    <property type="entry name" value="NADP-DEPENDENT OXIDOREDUCTASE DOMAIN-CONTAINING PROTEIN-RELATED"/>
    <property type="match status" value="1"/>
</dbReference>
<dbReference type="Gene3D" id="3.20.20.100">
    <property type="entry name" value="NADP-dependent oxidoreductase domain"/>
    <property type="match status" value="1"/>
</dbReference>
<dbReference type="InterPro" id="IPR023210">
    <property type="entry name" value="NADP_OxRdtase_dom"/>
</dbReference>
<keyword evidence="6" id="KW-1185">Reference proteome</keyword>
<dbReference type="GO" id="GO:0016491">
    <property type="term" value="F:oxidoreductase activity"/>
    <property type="evidence" value="ECO:0007669"/>
    <property type="project" value="UniProtKB-KW"/>
</dbReference>
<sequence>KRWASGLDAQNGVRDQIILGTKFTSFYTCQPDKLGIRANYQGNPAKGLRLNGEASLKKLKVDYIDLLYVHRCDFTASIEDTMQSLNNLVVAGNVLCLGLSDAPAWIVPKANKYARDTVHTRLHVAISLVASYKCC</sequence>
<dbReference type="Pfam" id="PF00248">
    <property type="entry name" value="Aldo_ket_red"/>
    <property type="match status" value="1"/>
</dbReference>
<dbReference type="OrthoDB" id="48988at2759"/>
<evidence type="ECO:0000259" key="4">
    <source>
        <dbReference type="Pfam" id="PF00248"/>
    </source>
</evidence>
<dbReference type="AlphaFoldDB" id="A0A6A6EF18"/>
<evidence type="ECO:0000256" key="1">
    <source>
        <dbReference type="ARBA" id="ARBA00022857"/>
    </source>
</evidence>
<accession>A0A6A6EF18</accession>
<evidence type="ECO:0000256" key="2">
    <source>
        <dbReference type="ARBA" id="ARBA00023002"/>
    </source>
</evidence>
<keyword evidence="2" id="KW-0560">Oxidoreductase</keyword>
<feature type="domain" description="NADP-dependent oxidoreductase" evidence="4">
    <location>
        <begin position="10"/>
        <end position="112"/>
    </location>
</feature>
<comment type="similarity">
    <text evidence="3">Belongs to the aldo/keto reductase family. Aldo/keto reductase 2 subfamily.</text>
</comment>
<feature type="non-terminal residue" evidence="5">
    <location>
        <position position="1"/>
    </location>
</feature>
<reference evidence="5" key="1">
    <citation type="journal article" date="2020" name="Stud. Mycol.">
        <title>101 Dothideomycetes genomes: a test case for predicting lifestyles and emergence of pathogens.</title>
        <authorList>
            <person name="Haridas S."/>
            <person name="Albert R."/>
            <person name="Binder M."/>
            <person name="Bloem J."/>
            <person name="Labutti K."/>
            <person name="Salamov A."/>
            <person name="Andreopoulos B."/>
            <person name="Baker S."/>
            <person name="Barry K."/>
            <person name="Bills G."/>
            <person name="Bluhm B."/>
            <person name="Cannon C."/>
            <person name="Castanera R."/>
            <person name="Culley D."/>
            <person name="Daum C."/>
            <person name="Ezra D."/>
            <person name="Gonzalez J."/>
            <person name="Henrissat B."/>
            <person name="Kuo A."/>
            <person name="Liang C."/>
            <person name="Lipzen A."/>
            <person name="Lutzoni F."/>
            <person name="Magnuson J."/>
            <person name="Mondo S."/>
            <person name="Nolan M."/>
            <person name="Ohm R."/>
            <person name="Pangilinan J."/>
            <person name="Park H.-J."/>
            <person name="Ramirez L."/>
            <person name="Alfaro M."/>
            <person name="Sun H."/>
            <person name="Tritt A."/>
            <person name="Yoshinaga Y."/>
            <person name="Zwiers L.-H."/>
            <person name="Turgeon B."/>
            <person name="Goodwin S."/>
            <person name="Spatafora J."/>
            <person name="Crous P."/>
            <person name="Grigoriev I."/>
        </authorList>
    </citation>
    <scope>NUCLEOTIDE SEQUENCE</scope>
    <source>
        <strain evidence="5">CBS 207.26</strain>
    </source>
</reference>
<evidence type="ECO:0000313" key="6">
    <source>
        <dbReference type="Proteomes" id="UP000800200"/>
    </source>
</evidence>
<dbReference type="InterPro" id="IPR050523">
    <property type="entry name" value="AKR_Detox_Biosynth"/>
</dbReference>
<protein>
    <recommendedName>
        <fullName evidence="4">NADP-dependent oxidoreductase domain-containing protein</fullName>
    </recommendedName>
</protein>
<dbReference type="Proteomes" id="UP000800200">
    <property type="component" value="Unassembled WGS sequence"/>
</dbReference>
<dbReference type="EMBL" id="ML994621">
    <property type="protein sequence ID" value="KAF2189228.1"/>
    <property type="molecule type" value="Genomic_DNA"/>
</dbReference>
<dbReference type="SUPFAM" id="SSF51430">
    <property type="entry name" value="NAD(P)-linked oxidoreductase"/>
    <property type="match status" value="1"/>
</dbReference>
<proteinExistence type="inferred from homology"/>
<evidence type="ECO:0000256" key="3">
    <source>
        <dbReference type="ARBA" id="ARBA00038157"/>
    </source>
</evidence>
<gene>
    <name evidence="5" type="ORF">K469DRAFT_563364</name>
</gene>
<name>A0A6A6EF18_9PEZI</name>
<keyword evidence="1" id="KW-0521">NADP</keyword>
<dbReference type="PANTHER" id="PTHR43364">
    <property type="entry name" value="NADH-SPECIFIC METHYLGLYOXAL REDUCTASE-RELATED"/>
    <property type="match status" value="1"/>
</dbReference>
<organism evidence="5 6">
    <name type="scientific">Zopfia rhizophila CBS 207.26</name>
    <dbReference type="NCBI Taxonomy" id="1314779"/>
    <lineage>
        <taxon>Eukaryota</taxon>
        <taxon>Fungi</taxon>
        <taxon>Dikarya</taxon>
        <taxon>Ascomycota</taxon>
        <taxon>Pezizomycotina</taxon>
        <taxon>Dothideomycetes</taxon>
        <taxon>Dothideomycetes incertae sedis</taxon>
        <taxon>Zopfiaceae</taxon>
        <taxon>Zopfia</taxon>
    </lineage>
</organism>
<evidence type="ECO:0000313" key="5">
    <source>
        <dbReference type="EMBL" id="KAF2189228.1"/>
    </source>
</evidence>